<evidence type="ECO:0000256" key="3">
    <source>
        <dbReference type="ARBA" id="ARBA00022490"/>
    </source>
</evidence>
<dbReference type="GO" id="GO:0032259">
    <property type="term" value="P:methylation"/>
    <property type="evidence" value="ECO:0007669"/>
    <property type="project" value="UniProtKB-KW"/>
</dbReference>
<dbReference type="GO" id="GO:0006307">
    <property type="term" value="P:DNA alkylation repair"/>
    <property type="evidence" value="ECO:0007669"/>
    <property type="project" value="UniProtKB-UniRule"/>
</dbReference>
<feature type="active site" description="Nucleophile; methyl group acceptor" evidence="9">
    <location>
        <position position="125"/>
    </location>
</feature>
<evidence type="ECO:0000313" key="12">
    <source>
        <dbReference type="EMBL" id="OEK05882.1"/>
    </source>
</evidence>
<comment type="caution">
    <text evidence="12">The sequence shown here is derived from an EMBL/GenBank/DDBJ whole genome shotgun (WGS) entry which is preliminary data.</text>
</comment>
<dbReference type="GO" id="GO:0005737">
    <property type="term" value="C:cytoplasm"/>
    <property type="evidence" value="ECO:0007669"/>
    <property type="project" value="UniProtKB-SubCell"/>
</dbReference>
<dbReference type="EMBL" id="MDGQ01000004">
    <property type="protein sequence ID" value="OEK05882.1"/>
    <property type="molecule type" value="Genomic_DNA"/>
</dbReference>
<evidence type="ECO:0000259" key="11">
    <source>
        <dbReference type="Pfam" id="PF02870"/>
    </source>
</evidence>
<evidence type="ECO:0000256" key="4">
    <source>
        <dbReference type="ARBA" id="ARBA00022603"/>
    </source>
</evidence>
<dbReference type="InterPro" id="IPR008332">
    <property type="entry name" value="MethylG_MeTrfase_N"/>
</dbReference>
<keyword evidence="6 9" id="KW-0227">DNA damage</keyword>
<dbReference type="SUPFAM" id="SSF46767">
    <property type="entry name" value="Methylated DNA-protein cysteine methyltransferase, C-terminal domain"/>
    <property type="match status" value="1"/>
</dbReference>
<dbReference type="STRING" id="1563681.BFP71_07135"/>
<dbReference type="InterPro" id="IPR001497">
    <property type="entry name" value="MethylDNA_cys_MeTrfase_AS"/>
</dbReference>
<dbReference type="EC" id="2.1.1.63" evidence="9"/>
<proteinExistence type="inferred from homology"/>
<dbReference type="Gene3D" id="1.10.10.10">
    <property type="entry name" value="Winged helix-like DNA-binding domain superfamily/Winged helix DNA-binding domain"/>
    <property type="match status" value="1"/>
</dbReference>
<dbReference type="PANTHER" id="PTHR10815">
    <property type="entry name" value="METHYLATED-DNA--PROTEIN-CYSTEINE METHYLTRANSFERASE"/>
    <property type="match status" value="1"/>
</dbReference>
<evidence type="ECO:0000256" key="6">
    <source>
        <dbReference type="ARBA" id="ARBA00022763"/>
    </source>
</evidence>
<keyword evidence="13" id="KW-1185">Reference proteome</keyword>
<comment type="catalytic activity">
    <reaction evidence="8 9">
        <text>a 6-O-methyl-2'-deoxyguanosine in DNA + L-cysteinyl-[protein] = S-methyl-L-cysteinyl-[protein] + a 2'-deoxyguanosine in DNA</text>
        <dbReference type="Rhea" id="RHEA:24000"/>
        <dbReference type="Rhea" id="RHEA-COMP:10131"/>
        <dbReference type="Rhea" id="RHEA-COMP:10132"/>
        <dbReference type="Rhea" id="RHEA-COMP:11367"/>
        <dbReference type="Rhea" id="RHEA-COMP:11368"/>
        <dbReference type="ChEBI" id="CHEBI:29950"/>
        <dbReference type="ChEBI" id="CHEBI:82612"/>
        <dbReference type="ChEBI" id="CHEBI:85445"/>
        <dbReference type="ChEBI" id="CHEBI:85448"/>
        <dbReference type="EC" id="2.1.1.63"/>
    </reaction>
</comment>
<feature type="domain" description="Methylated-DNA-[protein]-cysteine S-methyltransferase DNA binding" evidence="10">
    <location>
        <begin position="74"/>
        <end position="153"/>
    </location>
</feature>
<reference evidence="12 13" key="1">
    <citation type="submission" date="2016-08" db="EMBL/GenBank/DDBJ databases">
        <title>Draft genome of Fabibacter sp. strain SK-8.</title>
        <authorList>
            <person name="Wong S.-K."/>
            <person name="Hamasaki K."/>
            <person name="Yoshizawa S."/>
        </authorList>
    </citation>
    <scope>NUCLEOTIDE SEQUENCE [LARGE SCALE GENOMIC DNA]</scope>
    <source>
        <strain evidence="12 13">SK-8</strain>
    </source>
</reference>
<dbReference type="InterPro" id="IPR036631">
    <property type="entry name" value="MGMT_N_sf"/>
</dbReference>
<keyword evidence="5 9" id="KW-0808">Transferase</keyword>
<dbReference type="InterPro" id="IPR014048">
    <property type="entry name" value="MethylDNA_cys_MeTrfase_DNA-bd"/>
</dbReference>
<dbReference type="AlphaFoldDB" id="A0A1E5T3C8"/>
<dbReference type="InterPro" id="IPR036388">
    <property type="entry name" value="WH-like_DNA-bd_sf"/>
</dbReference>
<evidence type="ECO:0000313" key="13">
    <source>
        <dbReference type="Proteomes" id="UP000095552"/>
    </source>
</evidence>
<keyword evidence="3 9" id="KW-0963">Cytoplasm</keyword>
<dbReference type="Pfam" id="PF02870">
    <property type="entry name" value="Methyltransf_1N"/>
    <property type="match status" value="1"/>
</dbReference>
<dbReference type="FunFam" id="1.10.10.10:FF:000214">
    <property type="entry name" value="Methylated-DNA--protein-cysteine methyltransferase"/>
    <property type="match status" value="1"/>
</dbReference>
<dbReference type="InterPro" id="IPR036217">
    <property type="entry name" value="MethylDNA_cys_MeTrfase_DNAb"/>
</dbReference>
<keyword evidence="7 9" id="KW-0234">DNA repair</keyword>
<comment type="subcellular location">
    <subcellularLocation>
        <location evidence="9">Cytoplasm</location>
    </subcellularLocation>
</comment>
<dbReference type="GO" id="GO:0003908">
    <property type="term" value="F:methylated-DNA-[protein]-cysteine S-methyltransferase activity"/>
    <property type="evidence" value="ECO:0007669"/>
    <property type="project" value="UniProtKB-UniRule"/>
</dbReference>
<evidence type="ECO:0000256" key="9">
    <source>
        <dbReference type="HAMAP-Rule" id="MF_00772"/>
    </source>
</evidence>
<dbReference type="NCBIfam" id="TIGR00589">
    <property type="entry name" value="ogt"/>
    <property type="match status" value="1"/>
</dbReference>
<gene>
    <name evidence="12" type="ORF">BFP71_07135</name>
</gene>
<dbReference type="InterPro" id="IPR023546">
    <property type="entry name" value="MGMT"/>
</dbReference>
<dbReference type="CDD" id="cd06445">
    <property type="entry name" value="ATase"/>
    <property type="match status" value="1"/>
</dbReference>
<organism evidence="12 13">
    <name type="scientific">Roseivirga misakiensis</name>
    <dbReference type="NCBI Taxonomy" id="1563681"/>
    <lineage>
        <taxon>Bacteria</taxon>
        <taxon>Pseudomonadati</taxon>
        <taxon>Bacteroidota</taxon>
        <taxon>Cytophagia</taxon>
        <taxon>Cytophagales</taxon>
        <taxon>Roseivirgaceae</taxon>
        <taxon>Roseivirga</taxon>
    </lineage>
</organism>
<name>A0A1E5T3C8_9BACT</name>
<dbReference type="HAMAP" id="MF_00772">
    <property type="entry name" value="OGT"/>
    <property type="match status" value="1"/>
</dbReference>
<evidence type="ECO:0000256" key="2">
    <source>
        <dbReference type="ARBA" id="ARBA00008711"/>
    </source>
</evidence>
<comment type="catalytic activity">
    <reaction evidence="1 9">
        <text>a 4-O-methyl-thymidine in DNA + L-cysteinyl-[protein] = a thymidine in DNA + S-methyl-L-cysteinyl-[protein]</text>
        <dbReference type="Rhea" id="RHEA:53428"/>
        <dbReference type="Rhea" id="RHEA-COMP:10131"/>
        <dbReference type="Rhea" id="RHEA-COMP:10132"/>
        <dbReference type="Rhea" id="RHEA-COMP:13555"/>
        <dbReference type="Rhea" id="RHEA-COMP:13556"/>
        <dbReference type="ChEBI" id="CHEBI:29950"/>
        <dbReference type="ChEBI" id="CHEBI:82612"/>
        <dbReference type="ChEBI" id="CHEBI:137386"/>
        <dbReference type="ChEBI" id="CHEBI:137387"/>
        <dbReference type="EC" id="2.1.1.63"/>
    </reaction>
</comment>
<dbReference type="Pfam" id="PF01035">
    <property type="entry name" value="DNA_binding_1"/>
    <property type="match status" value="1"/>
</dbReference>
<dbReference type="PROSITE" id="PS00374">
    <property type="entry name" value="MGMT"/>
    <property type="match status" value="1"/>
</dbReference>
<keyword evidence="4 9" id="KW-0489">Methyltransferase</keyword>
<protein>
    <recommendedName>
        <fullName evidence="9">Methylated-DNA--protein-cysteine methyltransferase</fullName>
        <ecNumber evidence="9">2.1.1.63</ecNumber>
    </recommendedName>
    <alternativeName>
        <fullName evidence="9">6-O-methylguanine-DNA methyltransferase</fullName>
        <shortName evidence="9">MGMT</shortName>
    </alternativeName>
    <alternativeName>
        <fullName evidence="9">O-6-methylguanine-DNA-alkyltransferase</fullName>
    </alternativeName>
</protein>
<comment type="function">
    <text evidence="9">Involved in the cellular defense against the biological effects of O6-methylguanine (O6-MeG) and O4-methylthymine (O4-MeT) in DNA. Repairs the methylated nucleobase in DNA by stoichiometrically transferring the methyl group to a cysteine residue in the enzyme. This is a suicide reaction: the enzyme is irreversibly inactivated.</text>
</comment>
<dbReference type="Proteomes" id="UP000095552">
    <property type="component" value="Unassembled WGS sequence"/>
</dbReference>
<dbReference type="OrthoDB" id="9802228at2"/>
<dbReference type="RefSeq" id="WP_069834800.1">
    <property type="nucleotide sequence ID" value="NZ_MDGQ01000004.1"/>
</dbReference>
<accession>A0A1E5T3C8</accession>
<comment type="similarity">
    <text evidence="2 9">Belongs to the MGMT family.</text>
</comment>
<evidence type="ECO:0000256" key="1">
    <source>
        <dbReference type="ARBA" id="ARBA00001286"/>
    </source>
</evidence>
<comment type="miscellaneous">
    <text evidence="9">This enzyme catalyzes only one turnover and therefore is not strictly catalytic. According to one definition, an enzyme is a biocatalyst that acts repeatedly and over many reaction cycles.</text>
</comment>
<evidence type="ECO:0000256" key="5">
    <source>
        <dbReference type="ARBA" id="ARBA00022679"/>
    </source>
</evidence>
<feature type="domain" description="Methylguanine DNA methyltransferase ribonuclease-like" evidence="11">
    <location>
        <begin position="7"/>
        <end position="70"/>
    </location>
</feature>
<evidence type="ECO:0000256" key="8">
    <source>
        <dbReference type="ARBA" id="ARBA00049348"/>
    </source>
</evidence>
<evidence type="ECO:0000256" key="7">
    <source>
        <dbReference type="ARBA" id="ARBA00023204"/>
    </source>
</evidence>
<dbReference type="SUPFAM" id="SSF53155">
    <property type="entry name" value="Methylated DNA-protein cysteine methyltransferase domain"/>
    <property type="match status" value="1"/>
</dbReference>
<dbReference type="PANTHER" id="PTHR10815:SF13">
    <property type="entry name" value="METHYLATED-DNA--PROTEIN-CYSTEINE METHYLTRANSFERASE"/>
    <property type="match status" value="1"/>
</dbReference>
<dbReference type="Gene3D" id="3.30.160.70">
    <property type="entry name" value="Methylated DNA-protein cysteine methyltransferase domain"/>
    <property type="match status" value="1"/>
</dbReference>
<sequence>MKNTAITYMDSPLGRIKIIGDADAIKMVSFIDREERESEGVIPLTVRNCKKQLKEYFEGKRKEFNVPLDPDGTAFQKEVWQSLLSIPFGKTSTYAKQSKILGDIKKIRAVGSANGKNPIAVIIPCHRVIGTDGSLTGYAGGLDKKEWLLRHEKSMPGQNQTSMF</sequence>
<evidence type="ECO:0000259" key="10">
    <source>
        <dbReference type="Pfam" id="PF01035"/>
    </source>
</evidence>